<dbReference type="AlphaFoldDB" id="A0A2M7SEV3"/>
<gene>
    <name evidence="1" type="ORF">COY52_01410</name>
</gene>
<evidence type="ECO:0000313" key="2">
    <source>
        <dbReference type="Proteomes" id="UP000229307"/>
    </source>
</evidence>
<dbReference type="Proteomes" id="UP000229307">
    <property type="component" value="Unassembled WGS sequence"/>
</dbReference>
<evidence type="ECO:0008006" key="3">
    <source>
        <dbReference type="Google" id="ProtNLM"/>
    </source>
</evidence>
<name>A0A2M7SEV3_9BACT</name>
<accession>A0A2M7SEV3</accession>
<sequence>MLGLAAGVHAHAQAVAQAPVGQEDIRRTLDYFSNRRYRGVFHLFYALPISLAEITTKTSVTGDSAMFIIEMKGFYTHTIESCFSVRTGDPYWHRWRISSIFGKKDVFARFDNENKLAEYSRKESGKKDFSLTLRFDKQAYDPLSGLVYYLSQKNRTGKLEEGTVNMTILWYAGRIYNNVAIRIIKEKDEKRRVEVASTKKVNGYAVFDESGRPLGGEGFTVPVVGWISVYDVELKKKVPQK</sequence>
<proteinExistence type="predicted"/>
<organism evidence="1 2">
    <name type="scientific">Candidatus Desantisbacteria bacterium CG_4_10_14_0_8_um_filter_48_22</name>
    <dbReference type="NCBI Taxonomy" id="1974543"/>
    <lineage>
        <taxon>Bacteria</taxon>
        <taxon>Candidatus Desantisiibacteriota</taxon>
    </lineage>
</organism>
<evidence type="ECO:0000313" key="1">
    <source>
        <dbReference type="EMBL" id="PIZ18065.1"/>
    </source>
</evidence>
<protein>
    <recommendedName>
        <fullName evidence="3">DUF3108 domain-containing protein</fullName>
    </recommendedName>
</protein>
<comment type="caution">
    <text evidence="1">The sequence shown here is derived from an EMBL/GenBank/DDBJ whole genome shotgun (WGS) entry which is preliminary data.</text>
</comment>
<dbReference type="EMBL" id="PFMR01000042">
    <property type="protein sequence ID" value="PIZ18065.1"/>
    <property type="molecule type" value="Genomic_DNA"/>
</dbReference>
<reference evidence="2" key="1">
    <citation type="submission" date="2017-09" db="EMBL/GenBank/DDBJ databases">
        <title>Depth-based differentiation of microbial function through sediment-hosted aquifers and enrichment of novel symbionts in the deep terrestrial subsurface.</title>
        <authorList>
            <person name="Probst A.J."/>
            <person name="Ladd B."/>
            <person name="Jarett J.K."/>
            <person name="Geller-Mcgrath D.E."/>
            <person name="Sieber C.M.K."/>
            <person name="Emerson J.B."/>
            <person name="Anantharaman K."/>
            <person name="Thomas B.C."/>
            <person name="Malmstrom R."/>
            <person name="Stieglmeier M."/>
            <person name="Klingl A."/>
            <person name="Woyke T."/>
            <person name="Ryan C.M."/>
            <person name="Banfield J.F."/>
        </authorList>
    </citation>
    <scope>NUCLEOTIDE SEQUENCE [LARGE SCALE GENOMIC DNA]</scope>
</reference>